<feature type="compositionally biased region" description="Basic and acidic residues" evidence="7">
    <location>
        <begin position="292"/>
        <end position="306"/>
    </location>
</feature>
<dbReference type="AlphaFoldDB" id="A0A6A4TP94"/>
<evidence type="ECO:0000256" key="1">
    <source>
        <dbReference type="ARBA" id="ARBA00010456"/>
    </source>
</evidence>
<keyword evidence="2 5" id="KW-0328">Glycosyltransferase</keyword>
<evidence type="ECO:0000313" key="9">
    <source>
        <dbReference type="EMBL" id="KAF0045350.1"/>
    </source>
</evidence>
<dbReference type="Pfam" id="PF00836">
    <property type="entry name" value="Stathmin"/>
    <property type="match status" value="1"/>
</dbReference>
<dbReference type="EC" id="2.4.2.3" evidence="5"/>
<dbReference type="PANTHER" id="PTHR43691:SF10">
    <property type="entry name" value="URIDINE PHOSPHORYLASE 1"/>
    <property type="match status" value="1"/>
</dbReference>
<dbReference type="InterPro" id="IPR010059">
    <property type="entry name" value="Uridine_phosphorylase_euk"/>
</dbReference>
<dbReference type="PANTHER" id="PTHR43691">
    <property type="entry name" value="URIDINE PHOSPHORYLASE"/>
    <property type="match status" value="1"/>
</dbReference>
<dbReference type="PROSITE" id="PS51663">
    <property type="entry name" value="STATHMIN_3"/>
    <property type="match status" value="1"/>
</dbReference>
<organism evidence="9 10">
    <name type="scientific">Scophthalmus maximus</name>
    <name type="common">Turbot</name>
    <name type="synonym">Psetta maxima</name>
    <dbReference type="NCBI Taxonomy" id="52904"/>
    <lineage>
        <taxon>Eukaryota</taxon>
        <taxon>Metazoa</taxon>
        <taxon>Chordata</taxon>
        <taxon>Craniata</taxon>
        <taxon>Vertebrata</taxon>
        <taxon>Euteleostomi</taxon>
        <taxon>Actinopterygii</taxon>
        <taxon>Neopterygii</taxon>
        <taxon>Teleostei</taxon>
        <taxon>Neoteleostei</taxon>
        <taxon>Acanthomorphata</taxon>
        <taxon>Carangaria</taxon>
        <taxon>Pleuronectiformes</taxon>
        <taxon>Pleuronectoidei</taxon>
        <taxon>Scophthalmidae</taxon>
        <taxon>Scophthalmus</taxon>
    </lineage>
</organism>
<dbReference type="SUPFAM" id="SSF101494">
    <property type="entry name" value="Stathmin"/>
    <property type="match status" value="1"/>
</dbReference>
<keyword evidence="6" id="KW-0175">Coiled coil</keyword>
<dbReference type="GO" id="GO:0009166">
    <property type="term" value="P:nucleotide catabolic process"/>
    <property type="evidence" value="ECO:0007669"/>
    <property type="project" value="InterPro"/>
</dbReference>
<sequence>MDSKDDKRNELSCSPVYVHNPHLDALKDDILYHFSLGTGTHDLPAMFGDVKFVCVGGSPRRMKAFTEFIAVELGMEDPKSDYPNICAGTDRYAMYKVGPVLSVSHGMGIPSIAIMLHELIKLLHHAHCTGVTIIRIGTSGGIALEPGTVVVTKQSVDGTFLPKFEQMILGKTVVRNIDLDQSLAEELLQCSRDLNQFETVIGNTMCTMDFYEGQARLDGAFCSYTEEDKQDYLMKAKEAGVCNIEMESSVFAAMCKLSGLSVSNIRFLLCEAAVVCVTLLDRLKGDQVTTVDTEHRPARQRTEEGPPARSRAPGCAPTSPSAIRSSAPVCSLTQCLKQHHRAPEQRQTASPPRTKTPAMAKTATAYKEKMKELSVLSLICSCFYPESRNKLVCEFEDMEVKPINKRASGQAFEVILKPPSPVSDVSHNLPSPPKRDISLEDIEKKLEAAEERRKFQEAQVLRTLAEKREHERDVLLKAMEENSNFSKMAEEKLQMKMGQIKENREALLAAMIERLQEKERHAAVVRRNKEMKEEVTA</sequence>
<proteinExistence type="inferred from homology"/>
<feature type="binding site" evidence="4">
    <location>
        <position position="214"/>
    </location>
    <ligand>
        <name>substrate</name>
    </ligand>
</feature>
<dbReference type="GO" id="GO:0006218">
    <property type="term" value="P:uridine catabolic process"/>
    <property type="evidence" value="ECO:0007669"/>
    <property type="project" value="TreeGrafter"/>
</dbReference>
<dbReference type="SUPFAM" id="SSF53167">
    <property type="entry name" value="Purine and uridine phosphorylases"/>
    <property type="match status" value="1"/>
</dbReference>
<dbReference type="PRINTS" id="PR00345">
    <property type="entry name" value="STATHMIN"/>
</dbReference>
<comment type="similarity">
    <text evidence="1 5">Belongs to the PNP/UDP phosphorylase family.</text>
</comment>
<evidence type="ECO:0000313" key="10">
    <source>
        <dbReference type="Proteomes" id="UP000438429"/>
    </source>
</evidence>
<dbReference type="Gene3D" id="3.40.50.1580">
    <property type="entry name" value="Nucleoside phosphorylase domain"/>
    <property type="match status" value="1"/>
</dbReference>
<name>A0A6A4TP94_SCOMX</name>
<feature type="binding site" evidence="4">
    <location>
        <position position="91"/>
    </location>
    <ligand>
        <name>phosphate</name>
        <dbReference type="ChEBI" id="CHEBI:43474"/>
    </ligand>
</feature>
<dbReference type="PROSITE" id="PS01232">
    <property type="entry name" value="PNP_UDP_1"/>
    <property type="match status" value="1"/>
</dbReference>
<dbReference type="Pfam" id="PF01048">
    <property type="entry name" value="PNP_UDP_1"/>
    <property type="match status" value="1"/>
</dbReference>
<dbReference type="GO" id="GO:0005829">
    <property type="term" value="C:cytosol"/>
    <property type="evidence" value="ECO:0007669"/>
    <property type="project" value="TreeGrafter"/>
</dbReference>
<evidence type="ECO:0000256" key="4">
    <source>
        <dbReference type="PIRSR" id="PIRSR610059-50"/>
    </source>
</evidence>
<comment type="pathway">
    <text evidence="5">Pyrimidine metabolism; UMP biosynthesis via salvage pathway; uracil from uridine (phosphorylase route): step 1/1.</text>
</comment>
<reference evidence="9 10" key="1">
    <citation type="submission" date="2019-06" db="EMBL/GenBank/DDBJ databases">
        <title>Draft genomes of female and male turbot (Scophthalmus maximus).</title>
        <authorList>
            <person name="Xu H."/>
            <person name="Xu X.-W."/>
            <person name="Shao C."/>
            <person name="Chen S."/>
        </authorList>
    </citation>
    <scope>NUCLEOTIDE SEQUENCE [LARGE SCALE GENOMIC DNA]</scope>
    <source>
        <strain evidence="9">Ysfricsl-2016a</strain>
        <tissue evidence="9">Blood</tissue>
    </source>
</reference>
<dbReference type="GO" id="GO:0031110">
    <property type="term" value="P:regulation of microtubule polymerization or depolymerization"/>
    <property type="evidence" value="ECO:0007669"/>
    <property type="project" value="InterPro"/>
</dbReference>
<dbReference type="UniPathway" id="UPA00574">
    <property type="reaction ID" value="UER00633"/>
</dbReference>
<protein>
    <recommendedName>
        <fullName evidence="5">Uridine phosphorylase</fullName>
        <ecNumber evidence="5">2.4.2.3</ecNumber>
    </recommendedName>
</protein>
<dbReference type="EMBL" id="VEVO01000002">
    <property type="protein sequence ID" value="KAF0045350.1"/>
    <property type="molecule type" value="Genomic_DNA"/>
</dbReference>
<dbReference type="GO" id="GO:0044206">
    <property type="term" value="P:UMP salvage"/>
    <property type="evidence" value="ECO:0007669"/>
    <property type="project" value="UniProtKB-UniPathway"/>
</dbReference>
<dbReference type="InterPro" id="IPR000845">
    <property type="entry name" value="Nucleoside_phosphorylase_d"/>
</dbReference>
<feature type="domain" description="Nucleoside phosphorylase" evidence="8">
    <location>
        <begin position="51"/>
        <end position="267"/>
    </location>
</feature>
<comment type="function">
    <text evidence="5">Catalyzes the reversible phosphorylytic cleavage of uridine to uracil and ribose-1-phosphate which can then be utilized as carbon and energy sources or in the rescue of pyrimidine bases for nucleotide synthesis. Shows broad substrate specificity and can also accept deoxyuridine and other analogous compounds.</text>
</comment>
<evidence type="ECO:0000256" key="6">
    <source>
        <dbReference type="SAM" id="Coils"/>
    </source>
</evidence>
<feature type="binding site" evidence="4">
    <location>
        <begin position="135"/>
        <end position="138"/>
    </location>
    <ligand>
        <name>phosphate</name>
        <dbReference type="ChEBI" id="CHEBI:43474"/>
    </ligand>
</feature>
<comment type="caution">
    <text evidence="9">The sequence shown here is derived from an EMBL/GenBank/DDBJ whole genome shotgun (WGS) entry which is preliminary data.</text>
</comment>
<dbReference type="Gene3D" id="6.10.280.30">
    <property type="match status" value="1"/>
</dbReference>
<gene>
    <name evidence="9" type="ORF">F2P81_001879</name>
</gene>
<keyword evidence="3 5" id="KW-0808">Transferase</keyword>
<accession>A0A6A4TP94</accession>
<dbReference type="GO" id="GO:0004850">
    <property type="term" value="F:uridine phosphorylase activity"/>
    <property type="evidence" value="ECO:0007669"/>
    <property type="project" value="UniProtKB-EC"/>
</dbReference>
<dbReference type="NCBIfam" id="TIGR01719">
    <property type="entry name" value="euk_UDPppase"/>
    <property type="match status" value="1"/>
</dbReference>
<evidence type="ECO:0000256" key="5">
    <source>
        <dbReference type="RuleBase" id="RU361131"/>
    </source>
</evidence>
<dbReference type="InterPro" id="IPR018016">
    <property type="entry name" value="Nucleoside_phosphorylase_CS"/>
</dbReference>
<dbReference type="Proteomes" id="UP000438429">
    <property type="component" value="Unassembled WGS sequence"/>
</dbReference>
<feature type="region of interest" description="Disordered" evidence="7">
    <location>
        <begin position="289"/>
        <end position="324"/>
    </location>
</feature>
<dbReference type="InterPro" id="IPR036002">
    <property type="entry name" value="Stathmin_sf"/>
</dbReference>
<dbReference type="CDD" id="cd17763">
    <property type="entry name" value="UP_hUPP-like"/>
    <property type="match status" value="1"/>
</dbReference>
<evidence type="ECO:0000256" key="7">
    <source>
        <dbReference type="SAM" id="MobiDB-lite"/>
    </source>
</evidence>
<evidence type="ECO:0000256" key="2">
    <source>
        <dbReference type="ARBA" id="ARBA00022676"/>
    </source>
</evidence>
<dbReference type="InterPro" id="IPR000956">
    <property type="entry name" value="Stathmin_fam"/>
</dbReference>
<feature type="binding site" evidence="4">
    <location>
        <position position="216"/>
    </location>
    <ligand>
        <name>substrate</name>
    </ligand>
</feature>
<dbReference type="InterPro" id="IPR035994">
    <property type="entry name" value="Nucleoside_phosphorylase_sf"/>
</dbReference>
<evidence type="ECO:0000259" key="8">
    <source>
        <dbReference type="Pfam" id="PF01048"/>
    </source>
</evidence>
<evidence type="ECO:0000256" key="3">
    <source>
        <dbReference type="ARBA" id="ARBA00022679"/>
    </source>
</evidence>
<comment type="catalytic activity">
    <reaction evidence="5">
        <text>uridine + phosphate = alpha-D-ribose 1-phosphate + uracil</text>
        <dbReference type="Rhea" id="RHEA:24388"/>
        <dbReference type="ChEBI" id="CHEBI:16704"/>
        <dbReference type="ChEBI" id="CHEBI:17568"/>
        <dbReference type="ChEBI" id="CHEBI:43474"/>
        <dbReference type="ChEBI" id="CHEBI:57720"/>
        <dbReference type="EC" id="2.4.2.3"/>
    </reaction>
</comment>
<feature type="coiled-coil region" evidence="6">
    <location>
        <begin position="439"/>
        <end position="466"/>
    </location>
</feature>